<sequence length="91" mass="9981">MKIKSLALTSVSAVLLFSFSLTTPTFAQAANKDSYTIGKEALAFLQSHKVDVTPFKKSSVISDKIYSKQNPSVSLSKSSLYDEEVLSVFRN</sequence>
<organism evidence="2 3">
    <name type="scientific">Tumebacillus avium</name>
    <dbReference type="NCBI Taxonomy" id="1903704"/>
    <lineage>
        <taxon>Bacteria</taxon>
        <taxon>Bacillati</taxon>
        <taxon>Bacillota</taxon>
        <taxon>Bacilli</taxon>
        <taxon>Bacillales</taxon>
        <taxon>Alicyclobacillaceae</taxon>
        <taxon>Tumebacillus</taxon>
    </lineage>
</organism>
<evidence type="ECO:0000313" key="2">
    <source>
        <dbReference type="EMBL" id="ARU59957.1"/>
    </source>
</evidence>
<evidence type="ECO:0000313" key="3">
    <source>
        <dbReference type="Proteomes" id="UP000195437"/>
    </source>
</evidence>
<evidence type="ECO:0008006" key="4">
    <source>
        <dbReference type="Google" id="ProtNLM"/>
    </source>
</evidence>
<feature type="signal peptide" evidence="1">
    <location>
        <begin position="1"/>
        <end position="29"/>
    </location>
</feature>
<gene>
    <name evidence="2" type="ORF">CBW65_01940</name>
</gene>
<proteinExistence type="predicted"/>
<dbReference type="AlphaFoldDB" id="A0A1Y0IHP0"/>
<reference evidence="3" key="1">
    <citation type="submission" date="2017-05" db="EMBL/GenBank/DDBJ databases">
        <authorList>
            <person name="Sung H."/>
        </authorList>
    </citation>
    <scope>NUCLEOTIDE SEQUENCE [LARGE SCALE GENOMIC DNA]</scope>
    <source>
        <strain evidence="3">AR23208</strain>
    </source>
</reference>
<dbReference type="RefSeq" id="WP_087455346.1">
    <property type="nucleotide sequence ID" value="NZ_CP021434.1"/>
</dbReference>
<dbReference type="KEGG" id="tum:CBW65_01940"/>
<name>A0A1Y0IHP0_9BACL</name>
<keyword evidence="1" id="KW-0732">Signal</keyword>
<keyword evidence="3" id="KW-1185">Reference proteome</keyword>
<feature type="chain" id="PRO_5011987845" description="SLH domain-containing protein" evidence="1">
    <location>
        <begin position="30"/>
        <end position="91"/>
    </location>
</feature>
<dbReference type="EMBL" id="CP021434">
    <property type="protein sequence ID" value="ARU59957.1"/>
    <property type="molecule type" value="Genomic_DNA"/>
</dbReference>
<dbReference type="Proteomes" id="UP000195437">
    <property type="component" value="Chromosome"/>
</dbReference>
<protein>
    <recommendedName>
        <fullName evidence="4">SLH domain-containing protein</fullName>
    </recommendedName>
</protein>
<evidence type="ECO:0000256" key="1">
    <source>
        <dbReference type="SAM" id="SignalP"/>
    </source>
</evidence>
<accession>A0A1Y0IHP0</accession>